<gene>
    <name evidence="3" type="ORF">OCOJLMKI_4369</name>
</gene>
<keyword evidence="4" id="KW-1185">Reference proteome</keyword>
<feature type="region of interest" description="Disordered" evidence="2">
    <location>
        <begin position="327"/>
        <end position="349"/>
    </location>
</feature>
<feature type="region of interest" description="Disordered" evidence="2">
    <location>
        <begin position="288"/>
        <end position="314"/>
    </location>
</feature>
<feature type="compositionally biased region" description="Low complexity" evidence="2">
    <location>
        <begin position="293"/>
        <end position="304"/>
    </location>
</feature>
<dbReference type="Proteomes" id="UP001055125">
    <property type="component" value="Unassembled WGS sequence"/>
</dbReference>
<dbReference type="EMBL" id="BPQP01000079">
    <property type="protein sequence ID" value="GJD97141.1"/>
    <property type="molecule type" value="Genomic_DNA"/>
</dbReference>
<feature type="compositionally biased region" description="Low complexity" evidence="2">
    <location>
        <begin position="167"/>
        <end position="203"/>
    </location>
</feature>
<comment type="caution">
    <text evidence="3">The sequence shown here is derived from an EMBL/GenBank/DDBJ whole genome shotgun (WGS) entry which is preliminary data.</text>
</comment>
<evidence type="ECO:0000256" key="1">
    <source>
        <dbReference type="SAM" id="Coils"/>
    </source>
</evidence>
<evidence type="ECO:0000313" key="4">
    <source>
        <dbReference type="Proteomes" id="UP001055125"/>
    </source>
</evidence>
<name>A0ABQ4S2N5_9HYPH</name>
<accession>A0ABQ4S2N5</accession>
<feature type="compositionally biased region" description="Basic and acidic residues" evidence="2">
    <location>
        <begin position="121"/>
        <end position="134"/>
    </location>
</feature>
<reference evidence="3" key="1">
    <citation type="journal article" date="2021" name="Front. Microbiol.">
        <title>Comprehensive Comparative Genomics and Phenotyping of Methylobacterium Species.</title>
        <authorList>
            <person name="Alessa O."/>
            <person name="Ogura Y."/>
            <person name="Fujitani Y."/>
            <person name="Takami H."/>
            <person name="Hayashi T."/>
            <person name="Sahin N."/>
            <person name="Tani A."/>
        </authorList>
    </citation>
    <scope>NUCLEOTIDE SEQUENCE</scope>
    <source>
        <strain evidence="3">DSM 19015</strain>
    </source>
</reference>
<organism evidence="3 4">
    <name type="scientific">Methylobacterium iners</name>
    <dbReference type="NCBI Taxonomy" id="418707"/>
    <lineage>
        <taxon>Bacteria</taxon>
        <taxon>Pseudomonadati</taxon>
        <taxon>Pseudomonadota</taxon>
        <taxon>Alphaproteobacteria</taxon>
        <taxon>Hyphomicrobiales</taxon>
        <taxon>Methylobacteriaceae</taxon>
        <taxon>Methylobacterium</taxon>
    </lineage>
</organism>
<dbReference type="Gene3D" id="1.20.1270.70">
    <property type="entry name" value="Designed single chain three-helix bundle"/>
    <property type="match status" value="1"/>
</dbReference>
<feature type="coiled-coil region" evidence="1">
    <location>
        <begin position="439"/>
        <end position="466"/>
    </location>
</feature>
<feature type="compositionally biased region" description="Basic and acidic residues" evidence="2">
    <location>
        <begin position="86"/>
        <end position="112"/>
    </location>
</feature>
<evidence type="ECO:0008006" key="5">
    <source>
        <dbReference type="Google" id="ProtNLM"/>
    </source>
</evidence>
<reference evidence="3" key="2">
    <citation type="submission" date="2021-08" db="EMBL/GenBank/DDBJ databases">
        <authorList>
            <person name="Tani A."/>
            <person name="Ola A."/>
            <person name="Ogura Y."/>
            <person name="Katsura K."/>
            <person name="Hayashi T."/>
        </authorList>
    </citation>
    <scope>NUCLEOTIDE SEQUENCE</scope>
    <source>
        <strain evidence="3">DSM 19015</strain>
    </source>
</reference>
<evidence type="ECO:0000256" key="2">
    <source>
        <dbReference type="SAM" id="MobiDB-lite"/>
    </source>
</evidence>
<keyword evidence="1" id="KW-0175">Coiled coil</keyword>
<dbReference type="RefSeq" id="WP_238246224.1">
    <property type="nucleotide sequence ID" value="NZ_BPQP01000079.1"/>
</dbReference>
<protein>
    <recommendedName>
        <fullName evidence="5">Translation initiation factor 2</fullName>
    </recommendedName>
</protein>
<evidence type="ECO:0000313" key="3">
    <source>
        <dbReference type="EMBL" id="GJD97141.1"/>
    </source>
</evidence>
<feature type="compositionally biased region" description="Gly residues" evidence="2">
    <location>
        <begin position="13"/>
        <end position="28"/>
    </location>
</feature>
<proteinExistence type="predicted"/>
<sequence length="663" mass="65890">MKPPTSNVDPTGQKGGTSGQGPGKGEAGTGAAKITPAGPATGGVPSGEPAGPATTRPATGGAEAKPEPAKGTGTSQTVPPAGAKADAPKVEPAKVDLTKSDPAKPEPTRVDAAKAAATKPEPVKAEADNPKAETPKPGPGPQPTSRPAGTVEDGPIIDLKAKRLNDPATAPKSEAAKASSPAADKAAPLAGPAAPAKARGPGFGSVAAAGLLGGVIGAGLLFAVERAGVLPPRGEDPRLAALDQRINALAPRDALAALDKRIAANETALKPLPDAVRGAETIAREALQKAGVAPSPAAEGAAPGAPAPSLPPDLMARLDSLDQRVSALQEEPGREPPSGGQVTAVPAGGDLAGLDQRLKALEAKLETARPADAQPDLGARLAALQGDIESRTKANAEADQALGEKLAGLQKSLDARVQAATEAIQSATEASRLATEAGKARTEDAAKAVERQLQAQAQQIAGLDKAVAGRAEASTVQAALRVVSADRIAAALESGAPYADALAALRSMEPGDPGSLTALAVFADRGAPTARSLAAEFRPIAERIAAARKAAQAKSVAESGDIAKRFASMAESIVQVRRVDAPAAGEAASGPDPSVKVQEALDRGAVGEAAQAFAALPEDVRAQAGEFGTKLKSRAAAAEAAQALLSDTFKGEAFKGLAAPAAR</sequence>
<feature type="region of interest" description="Disordered" evidence="2">
    <location>
        <begin position="1"/>
        <end position="203"/>
    </location>
</feature>